<dbReference type="InterPro" id="IPR007280">
    <property type="entry name" value="Peptidase_C_arc/bac"/>
</dbReference>
<dbReference type="Proteomes" id="UP000484015">
    <property type="component" value="Unassembled WGS sequence"/>
</dbReference>
<evidence type="ECO:0000259" key="2">
    <source>
        <dbReference type="Pfam" id="PF13946"/>
    </source>
</evidence>
<comment type="caution">
    <text evidence="3">The sequence shown here is derived from an EMBL/GenBank/DDBJ whole genome shotgun (WGS) entry which is preliminary data.</text>
</comment>
<name>A0A6L6PXI5_9BURK</name>
<dbReference type="InterPro" id="IPR025282">
    <property type="entry name" value="DUF4214"/>
</dbReference>
<evidence type="ECO:0000313" key="3">
    <source>
        <dbReference type="EMBL" id="MTW01831.1"/>
    </source>
</evidence>
<dbReference type="Gene3D" id="2.60.120.380">
    <property type="match status" value="8"/>
</dbReference>
<dbReference type="InterPro" id="IPR038255">
    <property type="entry name" value="PBS_linker_sf"/>
</dbReference>
<feature type="domain" description="Peptidase C-terminal archaeal/bacterial" evidence="1">
    <location>
        <begin position="378"/>
        <end position="448"/>
    </location>
</feature>
<dbReference type="RefSeq" id="WP_155438237.1">
    <property type="nucleotide sequence ID" value="NZ_WNLA01000003.1"/>
</dbReference>
<evidence type="ECO:0000313" key="4">
    <source>
        <dbReference type="Proteomes" id="UP000484015"/>
    </source>
</evidence>
<sequence length="1129" mass="119905">MAADDFAANTSTTGKLTLGIAASGNLETAGDEDWFKITLPANTSYEVRATPADGTALTAINVRDANGGNTLQSYVLRTDAQNNTIRTFRTQAAGDYYVSINGYMQDAKGAYTVTVAAVPDDYGNGAATKGVLRPGGSVTGIIEAYSYDSDSFAAALTAGVTYTFTVDGARQFYSDFFLEDSSGKRVPYGPSDNEYKITFTPAVSGTYYLTYGIHTSDSYAVSYQLTAGFAPDDYAGNTSTTATMQVGTPASGNLDTSGDVDWFKITLEGGYNYQFDLKEVAYRELYPGAMYNASRATLLLMDASGKLLQSNSYHTPLGYSPAVAATYYVGVKGSDGIAGKYELNATKHIDDYSAAANTTGVLAVGGTVQGSLESPVEDADWFKVTLKANTKYTFDLSRSGTTSTFPSYVELQVMDAYGNAVDYGASSNASPKLVFGPPASGTYYLQVKGFASNTGETYTVRLSESGSDDYGNGASGAASLPLGTEVSGKIEVADDRDWFKVNLEKGVNYQFGATESFSNLMVDLYDANGKWIDLDYYQPGLKPFVPQVSGAYYIGVWALYYATGNYTVGAASDDYTATMQTSGKLASGSSATGTIEMPYDQDWFKINLQAGVPYAFKTTDTVNTGSNSKVVSSLAFYNDSGKWLDNAAHLGSGAEFQTWYTPAKSGTYYVAVSSGYGSKGSYQISASAAASDDYAADSSTVARLTASAPLHGNFEAPADTDWIGIPVVAGGNYTVEVKSIASDGAALTLYPKLKAGPGSEWQASRYELNSAAGTEKITFHAASAGTAYLEVGGPFLQSGAYTVTLADHGKDDFGLDDSPGQLRFAGSVNGNLDFAGDRDWMKITLQKDTPYRFILDGKDLPAASVLQLLPGDFGAVATVLSNNAGETPYFDYTASAEGTYYVSVSNVNGGTGHYSVQAGRLQAFPQTLNGASGNDIFNGSNKGDRIVGNEGLDTVRYSDSRSAHTLHKNGQDVLLASPSSGLAADILNGIERLVFNDGAIALDINGVGGQAFRLYRAAFDRTPEESGVGYWMAMMEREGQSLRDVAHYFMASPEFAAKYGANTSNTQFVDILYRNVLHRAPDGDGRSYWIKVLDGGESRENVLVNFSESVENQAGAASVIGIGFAYQPY</sequence>
<feature type="domain" description="DUF4214" evidence="2">
    <location>
        <begin position="1046"/>
        <end position="1114"/>
    </location>
</feature>
<feature type="domain" description="Peptidase C-terminal archaeal/bacterial" evidence="1">
    <location>
        <begin position="31"/>
        <end position="101"/>
    </location>
</feature>
<dbReference type="AlphaFoldDB" id="A0A6L6PXI5"/>
<dbReference type="Pfam" id="PF04151">
    <property type="entry name" value="PPC"/>
    <property type="match status" value="2"/>
</dbReference>
<keyword evidence="4" id="KW-1185">Reference proteome</keyword>
<dbReference type="EMBL" id="WNLA01000003">
    <property type="protein sequence ID" value="MTW01831.1"/>
    <property type="molecule type" value="Genomic_DNA"/>
</dbReference>
<evidence type="ECO:0000259" key="1">
    <source>
        <dbReference type="Pfam" id="PF04151"/>
    </source>
</evidence>
<dbReference type="OrthoDB" id="480426at2"/>
<organism evidence="3 4">
    <name type="scientific">Pseudoduganella ginsengisoli</name>
    <dbReference type="NCBI Taxonomy" id="1462440"/>
    <lineage>
        <taxon>Bacteria</taxon>
        <taxon>Pseudomonadati</taxon>
        <taxon>Pseudomonadota</taxon>
        <taxon>Betaproteobacteria</taxon>
        <taxon>Burkholderiales</taxon>
        <taxon>Oxalobacteraceae</taxon>
        <taxon>Telluria group</taxon>
        <taxon>Pseudoduganella</taxon>
    </lineage>
</organism>
<gene>
    <name evidence="3" type="ORF">GM668_06980</name>
</gene>
<proteinExistence type="predicted"/>
<protein>
    <submittedName>
        <fullName evidence="3">DUF4214 domain-containing protein</fullName>
    </submittedName>
</protein>
<reference evidence="3 4" key="1">
    <citation type="submission" date="2019-11" db="EMBL/GenBank/DDBJ databases">
        <title>Type strains purchased from KCTC, JCM and DSMZ.</title>
        <authorList>
            <person name="Lu H."/>
        </authorList>
    </citation>
    <scope>NUCLEOTIDE SEQUENCE [LARGE SCALE GENOMIC DNA]</scope>
    <source>
        <strain evidence="3 4">KCTC 42409</strain>
    </source>
</reference>
<dbReference type="Pfam" id="PF13946">
    <property type="entry name" value="DUF4214"/>
    <property type="match status" value="1"/>
</dbReference>
<dbReference type="Gene3D" id="1.10.3130.20">
    <property type="entry name" value="Phycobilisome linker domain"/>
    <property type="match status" value="1"/>
</dbReference>
<accession>A0A6L6PXI5</accession>
<dbReference type="SUPFAM" id="SSF89260">
    <property type="entry name" value="Collagen-binding domain"/>
    <property type="match status" value="3"/>
</dbReference>